<name>A0AAD3T7A6_NEPGR</name>
<reference evidence="1" key="1">
    <citation type="submission" date="2023-05" db="EMBL/GenBank/DDBJ databases">
        <title>Nepenthes gracilis genome sequencing.</title>
        <authorList>
            <person name="Fukushima K."/>
        </authorList>
    </citation>
    <scope>NUCLEOTIDE SEQUENCE</scope>
    <source>
        <strain evidence="1">SING2019-196</strain>
    </source>
</reference>
<accession>A0AAD3T7A6</accession>
<dbReference type="EMBL" id="BSYO01000026">
    <property type="protein sequence ID" value="GMH23824.1"/>
    <property type="molecule type" value="Genomic_DNA"/>
</dbReference>
<evidence type="ECO:0000313" key="1">
    <source>
        <dbReference type="EMBL" id="GMH23824.1"/>
    </source>
</evidence>
<protein>
    <submittedName>
        <fullName evidence="1">Uncharacterized protein</fullName>
    </submittedName>
</protein>
<dbReference type="Proteomes" id="UP001279734">
    <property type="component" value="Unassembled WGS sequence"/>
</dbReference>
<gene>
    <name evidence="1" type="ORF">Nepgr_025667</name>
</gene>
<comment type="caution">
    <text evidence="1">The sequence shown here is derived from an EMBL/GenBank/DDBJ whole genome shotgun (WGS) entry which is preliminary data.</text>
</comment>
<organism evidence="1 2">
    <name type="scientific">Nepenthes gracilis</name>
    <name type="common">Slender pitcher plant</name>
    <dbReference type="NCBI Taxonomy" id="150966"/>
    <lineage>
        <taxon>Eukaryota</taxon>
        <taxon>Viridiplantae</taxon>
        <taxon>Streptophyta</taxon>
        <taxon>Embryophyta</taxon>
        <taxon>Tracheophyta</taxon>
        <taxon>Spermatophyta</taxon>
        <taxon>Magnoliopsida</taxon>
        <taxon>eudicotyledons</taxon>
        <taxon>Gunneridae</taxon>
        <taxon>Pentapetalae</taxon>
        <taxon>Caryophyllales</taxon>
        <taxon>Nepenthaceae</taxon>
        <taxon>Nepenthes</taxon>
    </lineage>
</organism>
<keyword evidence="2" id="KW-1185">Reference proteome</keyword>
<evidence type="ECO:0000313" key="2">
    <source>
        <dbReference type="Proteomes" id="UP001279734"/>
    </source>
</evidence>
<sequence>MYPNCWQKSTLLFIEVFFTKYETYVNASTKGRRSKEKYKGQKKSGARLEDSVLSIDAISPHCVLLWTKWMPTPRCHQDGLHAAKERHPSQGLTVKIVTHLAGGLMESRNIPASSRAGRATNHRKS</sequence>
<proteinExistence type="predicted"/>
<dbReference type="AlphaFoldDB" id="A0AAD3T7A6"/>